<reference evidence="1" key="1">
    <citation type="journal article" date="2014" name="Front. Microbiol.">
        <title>High frequency of phylogenetically diverse reductive dehalogenase-homologous genes in deep subseafloor sedimentary metagenomes.</title>
        <authorList>
            <person name="Kawai M."/>
            <person name="Futagami T."/>
            <person name="Toyoda A."/>
            <person name="Takaki Y."/>
            <person name="Nishi S."/>
            <person name="Hori S."/>
            <person name="Arai W."/>
            <person name="Tsubouchi T."/>
            <person name="Morono Y."/>
            <person name="Uchiyama I."/>
            <person name="Ito T."/>
            <person name="Fujiyama A."/>
            <person name="Inagaki F."/>
            <person name="Takami H."/>
        </authorList>
    </citation>
    <scope>NUCLEOTIDE SEQUENCE</scope>
    <source>
        <strain evidence="1">Expedition CK06-06</strain>
    </source>
</reference>
<sequence>ITATVPALAYLIVQPMDKPVHLMGSAVLEVIAEQIQIAIII</sequence>
<dbReference type="EMBL" id="BARV01040082">
    <property type="protein sequence ID" value="GAI50630.1"/>
    <property type="molecule type" value="Genomic_DNA"/>
</dbReference>
<dbReference type="AlphaFoldDB" id="X1QHZ0"/>
<proteinExistence type="predicted"/>
<name>X1QHZ0_9ZZZZ</name>
<protein>
    <submittedName>
        <fullName evidence="1">Uncharacterized protein</fullName>
    </submittedName>
</protein>
<comment type="caution">
    <text evidence="1">The sequence shown here is derived from an EMBL/GenBank/DDBJ whole genome shotgun (WGS) entry which is preliminary data.</text>
</comment>
<gene>
    <name evidence="1" type="ORF">S06H3_61203</name>
</gene>
<evidence type="ECO:0000313" key="1">
    <source>
        <dbReference type="EMBL" id="GAI50630.1"/>
    </source>
</evidence>
<organism evidence="1">
    <name type="scientific">marine sediment metagenome</name>
    <dbReference type="NCBI Taxonomy" id="412755"/>
    <lineage>
        <taxon>unclassified sequences</taxon>
        <taxon>metagenomes</taxon>
        <taxon>ecological metagenomes</taxon>
    </lineage>
</organism>
<accession>X1QHZ0</accession>
<feature type="non-terminal residue" evidence="1">
    <location>
        <position position="1"/>
    </location>
</feature>